<dbReference type="GO" id="GO:0007154">
    <property type="term" value="P:cell communication"/>
    <property type="evidence" value="ECO:0007669"/>
    <property type="project" value="UniProtKB-ARBA"/>
</dbReference>
<evidence type="ECO:0000313" key="24">
    <source>
        <dbReference type="Ensembl" id="ENSCVAP00000000553.1"/>
    </source>
</evidence>
<evidence type="ECO:0000259" key="23">
    <source>
        <dbReference type="SMART" id="SM01062"/>
    </source>
</evidence>
<feature type="domain" description="Voltage-dependent calcium channel alpha-1 subunit IQ" evidence="23">
    <location>
        <begin position="1514"/>
        <end position="1548"/>
    </location>
</feature>
<dbReference type="InterPro" id="IPR027359">
    <property type="entry name" value="Volt_channel_dom_sf"/>
</dbReference>
<evidence type="ECO:0000256" key="13">
    <source>
        <dbReference type="ARBA" id="ARBA00023065"/>
    </source>
</evidence>
<evidence type="ECO:0000256" key="16">
    <source>
        <dbReference type="ARBA" id="ARBA00023303"/>
    </source>
</evidence>
<evidence type="ECO:0000256" key="1">
    <source>
        <dbReference type="ARBA" id="ARBA00004141"/>
    </source>
</evidence>
<evidence type="ECO:0000256" key="2">
    <source>
        <dbReference type="ARBA" id="ARBA00010354"/>
    </source>
</evidence>
<dbReference type="Ensembl" id="ENSCVAT00000014881.1">
    <property type="protein sequence ID" value="ENSCVAP00000000553.1"/>
    <property type="gene ID" value="ENSCVAG00000001734.1"/>
</dbReference>
<dbReference type="GO" id="GO:0010959">
    <property type="term" value="P:regulation of metal ion transport"/>
    <property type="evidence" value="ECO:0007669"/>
    <property type="project" value="UniProtKB-ARBA"/>
</dbReference>
<dbReference type="Gene3D" id="1.20.120.350">
    <property type="entry name" value="Voltage-gated potassium channels. Chain C"/>
    <property type="match status" value="4"/>
</dbReference>
<feature type="compositionally biased region" description="Basic and acidic residues" evidence="21">
    <location>
        <begin position="740"/>
        <end position="752"/>
    </location>
</feature>
<keyword evidence="14 22" id="KW-0472">Membrane</keyword>
<dbReference type="PRINTS" id="PR00167">
    <property type="entry name" value="CACHANNEL"/>
</dbReference>
<evidence type="ECO:0000256" key="22">
    <source>
        <dbReference type="SAM" id="Phobius"/>
    </source>
</evidence>
<feature type="region of interest" description="Disordered" evidence="21">
    <location>
        <begin position="1986"/>
        <end position="2015"/>
    </location>
</feature>
<feature type="transmembrane region" description="Helical" evidence="22">
    <location>
        <begin position="844"/>
        <end position="867"/>
    </location>
</feature>
<dbReference type="FunFam" id="1.20.120.350:FF:000027">
    <property type="entry name" value="Voltage-dependent L-type calcium channel subunit alpha"/>
    <property type="match status" value="1"/>
</dbReference>
<keyword evidence="9" id="KW-0677">Repeat</keyword>
<dbReference type="PRINTS" id="PR01630">
    <property type="entry name" value="LVDCCALPHA1"/>
</dbReference>
<dbReference type="Gene3D" id="6.10.250.2180">
    <property type="match status" value="1"/>
</dbReference>
<feature type="transmembrane region" description="Helical" evidence="22">
    <location>
        <begin position="156"/>
        <end position="175"/>
    </location>
</feature>
<feature type="transmembrane region" description="Helical" evidence="22">
    <location>
        <begin position="1056"/>
        <end position="1082"/>
    </location>
</feature>
<feature type="compositionally biased region" description="Basic residues" evidence="21">
    <location>
        <begin position="20"/>
        <end position="31"/>
    </location>
</feature>
<dbReference type="FunFam" id="1.10.287.70:FF:000007">
    <property type="entry name" value="Voltage-dependent L-type calcium channel subunit alpha"/>
    <property type="match status" value="1"/>
</dbReference>
<comment type="similarity">
    <text evidence="2">Belongs to the calcium channel alpha-1 subunit (TC 1.A.1.11) family. CACNA1D subfamily.</text>
</comment>
<dbReference type="GO" id="GO:0098703">
    <property type="term" value="P:calcium ion import across plasma membrane"/>
    <property type="evidence" value="ECO:0007669"/>
    <property type="project" value="TreeGrafter"/>
</dbReference>
<dbReference type="FunFam" id="1.20.120.350:FF:000006">
    <property type="entry name" value="Voltage-dependent L-type calcium channel subunit alpha"/>
    <property type="match status" value="1"/>
</dbReference>
<keyword evidence="3" id="KW-0813">Transport</keyword>
<feature type="transmembrane region" description="Helical" evidence="22">
    <location>
        <begin position="1357"/>
        <end position="1380"/>
    </location>
</feature>
<feature type="transmembrane region" description="Helical" evidence="22">
    <location>
        <begin position="887"/>
        <end position="910"/>
    </location>
</feature>
<feature type="compositionally biased region" description="Polar residues" evidence="21">
    <location>
        <begin position="443"/>
        <end position="461"/>
    </location>
</feature>
<keyword evidence="12 22" id="KW-1133">Transmembrane helix</keyword>
<dbReference type="GO" id="GO:0008331">
    <property type="term" value="F:high voltage-gated calcium channel activity"/>
    <property type="evidence" value="ECO:0007669"/>
    <property type="project" value="TreeGrafter"/>
</dbReference>
<feature type="transmembrane region" description="Helical" evidence="22">
    <location>
        <begin position="1162"/>
        <end position="1184"/>
    </location>
</feature>
<keyword evidence="11 20" id="KW-0851">Voltage-gated channel</keyword>
<dbReference type="Proteomes" id="UP000265020">
    <property type="component" value="Unassembled WGS sequence"/>
</dbReference>
<dbReference type="GO" id="GO:0005891">
    <property type="term" value="C:voltage-gated calcium channel complex"/>
    <property type="evidence" value="ECO:0007669"/>
    <property type="project" value="InterPro"/>
</dbReference>
<feature type="region of interest" description="Disordered" evidence="21">
    <location>
        <begin position="740"/>
        <end position="766"/>
    </location>
</feature>
<evidence type="ECO:0000256" key="5">
    <source>
        <dbReference type="ARBA" id="ARBA00022568"/>
    </source>
</evidence>
<comment type="subcellular location">
    <subcellularLocation>
        <location evidence="1 20">Membrane</location>
        <topology evidence="1 20">Multi-pass membrane protein</topology>
    </subcellularLocation>
</comment>
<keyword evidence="4" id="KW-0597">Phosphoprotein</keyword>
<keyword evidence="10 18" id="KW-0106">Calcium</keyword>
<keyword evidence="25" id="KW-1185">Reference proteome</keyword>
<keyword evidence="19" id="KW-0325">Glycoprotein</keyword>
<organism evidence="24 25">
    <name type="scientific">Cyprinodon variegatus</name>
    <name type="common">Sheepshead minnow</name>
    <dbReference type="NCBI Taxonomy" id="28743"/>
    <lineage>
        <taxon>Eukaryota</taxon>
        <taxon>Metazoa</taxon>
        <taxon>Chordata</taxon>
        <taxon>Craniata</taxon>
        <taxon>Vertebrata</taxon>
        <taxon>Euteleostomi</taxon>
        <taxon>Actinopterygii</taxon>
        <taxon>Neopterygii</taxon>
        <taxon>Teleostei</taxon>
        <taxon>Neoteleostei</taxon>
        <taxon>Acanthomorphata</taxon>
        <taxon>Ovalentaria</taxon>
        <taxon>Atherinomorphae</taxon>
        <taxon>Cyprinodontiformes</taxon>
        <taxon>Cyprinodontidae</taxon>
        <taxon>Cyprinodon</taxon>
    </lineage>
</organism>
<dbReference type="GO" id="GO:0051050">
    <property type="term" value="P:positive regulation of transport"/>
    <property type="evidence" value="ECO:0007669"/>
    <property type="project" value="UniProtKB-ARBA"/>
</dbReference>
<dbReference type="GO" id="GO:0046872">
    <property type="term" value="F:metal ion binding"/>
    <property type="evidence" value="ECO:0007669"/>
    <property type="project" value="UniProtKB-KW"/>
</dbReference>
<dbReference type="InterPro" id="IPR005821">
    <property type="entry name" value="Ion_trans_dom"/>
</dbReference>
<dbReference type="Pfam" id="PF16905">
    <property type="entry name" value="GPHH"/>
    <property type="match status" value="1"/>
</dbReference>
<keyword evidence="7 22" id="KW-0812">Transmembrane</keyword>
<keyword evidence="16" id="KW-0407">Ion channel</keyword>
<feature type="transmembrane region" description="Helical" evidence="22">
    <location>
        <begin position="566"/>
        <end position="589"/>
    </location>
</feature>
<dbReference type="InterPro" id="IPR031688">
    <property type="entry name" value="CAC1F_C"/>
</dbReference>
<dbReference type="GO" id="GO:0050877">
    <property type="term" value="P:nervous system process"/>
    <property type="evidence" value="ECO:0007669"/>
    <property type="project" value="UniProtKB-ARBA"/>
</dbReference>
<dbReference type="PANTHER" id="PTHR45628">
    <property type="entry name" value="VOLTAGE-DEPENDENT CALCIUM CHANNEL TYPE A SUBUNIT ALPHA-1"/>
    <property type="match status" value="1"/>
</dbReference>
<dbReference type="GO" id="GO:0023052">
    <property type="term" value="P:signaling"/>
    <property type="evidence" value="ECO:0007669"/>
    <property type="project" value="UniProtKB-ARBA"/>
</dbReference>
<evidence type="ECO:0000256" key="20">
    <source>
        <dbReference type="RuleBase" id="RU003808"/>
    </source>
</evidence>
<sequence>PVQAPVSTGKPVAPVGSLAQRKRQQYAKSKKQGGSTNSRPPRALFCLTLNNPIRRACISLVEWKPFDIFILLSIFANCVALAIYIPFPGDDSNSTNQELVSRNLSYILKSLFYYPTATPETVEYAFLIIFTIETFLKIIAYGLVMHQNSYVRNGWNMLDFVIVIVGLFSVVLEMITKDADSGGQTGGKPGGFDVKALRAFRVLRPLRLVSGVPSLQVVLNSIIKAMVPLLHIALLVLFVIIIYAIIGLELFIGKMHATCYVIKTGALAEEEPAPCAVSGHGRRCLVNGTICREGWQGPNNGITNFDNFLFAMLTVFQCITMEGWTDVLYWMNDAMGFELPWIYFVSLVIFGSFFVLNLVLGVLSGEFSKEREKAKARGDFQKLREKQQLEEDLKGYLDWITQAEDIDPENEEEGDEEGKRNRVTLADLTEKKKGRFGWFSQSTETQASMPTSETESVNTDNHNGEEGKSPCCGPLCRQWRRWNRFCRRKCRAAVKSVTFYWLVIILVFLNTLTIASEHYNQPDWLTEVQDVANKVLLALFTLEMLVKMYSLGLQAYFVSLFNRFDCFVVCGGIVETILVELAIMSPLGISVLRCVRLLRIFKVTRHWASLSNLVASLLNSMKSIASLLLLLFLFIIIFSLLGMQLFGGKFNFDETVTKRSTFDNFPQALLTVFQILTGEDWNTVMYDGIMAYGGPASSGMVVCIYFIILFICGNYILLNVFLAIAVDNLADAESLNTAQKEEEEAKKRKNSGDEDDDDNNGNLPEASAGLRSQRLSELTMKEKTPPIPEGSAFFIFSSTNPFRVFCHKLINHQIFTNLILVFIMLSSVSLAAEDPIRNFSARNIILGYADYVFTSMFTFEILIKMTAFGAFLHKGAFCRNYFNLLDLLVVGVSLVSFGIQSSAISVVKILRVLRVLRPLRAINRAKGLKHVVQCVFVAIRTIGNIMIVTTLLQFMFACIGVQLFKGKFYRCTDDAKSSPEDCKGTYILYNNGDTALPMVKERIWYNSDFNFDNVLMAMMALFTVSTFEGWPTLLYKAIDSNRENMGPIYNYRIEISIFFIIYIIIIAFFMMNIFVGFVIVTFQEQGEKEYKNCELDKNQRQCVEYALKARPLRRYIPKNPYQYKFWYVVNSTGFEYVMFVLIILNTLCLAIQHHGQSHLFNYAMDILNMVFTGVFTVEMILKLIAFKPRGYVGDPWNVFDALVVIGSVVDIILSQVERCQNNTEDSARISITFFRLFRVMRLVKLLSRGEGIRTLLWTFIKSFQALPYVALLIAMLFFIYAVIGMQVFGKIAMVDGTQINRNNNFQTFPQAVLMLFRCATGEAWQEIMLACLPGKLCDSESDYNPGEERTCGSNFAIIYFISFYMLCAFLIINLFVAVIMDNFDYLTRDWSILGPHHLDEFKRIWSEYDPEAKGRIKHLDVVTLLRRIQPPLGFGKLCPHRVACKRLVAMNMPLNSDGTVMFNATLFALVRTALKIKTEGNLEQANEELRAVIKKIWKRTSMKLLDQVVPPAGDDEVTVGKFYATFLIQDYFRKFKRRKEQGLVGKRSWENTTLALQAGLRTLHDIGPEICRAISCDLQEEGLVDRTGEEEEEIFRRNGGLFGNHINHIGTDHTQPTTVTQRPLQILSSHCTPSIVPTQICRQMNSSPIHYNHHHSPHLYDYPHCNSTSPQSPIPSNANLNNANVPPLLSMTSGRQVAFGGGIHPGQVASLFQWSKNGGVAQTSIQREEPGCWDSDEERASGEYFSGEEFHEDDIMLTKDRYRQQDDCQSEGYCDDDKQPICRDDRRSPRRWFLPSPQACNTPTFSFECLRRRSSTDEAPPSPSCTALPLHLMQQQVMAVAGLDSSRIPRVSPTRSLRSWATPPASPISRDCSPCYTPLIQVDWRSTGSVGSIPGAVKRSSWYTDGQDSMPSLSHSPSRLQLPTESRSHFLQKRGSANSLVEAVLISEGLGKYARDPKFVTAAKHEIADACEMTIDEMESAASNLLNGSMGNGSTAGTGNASSDSRADMHPRDYSDEEPYVAVKCEEDLADEMICITSL</sequence>
<dbReference type="InterPro" id="IPR002077">
    <property type="entry name" value="VDCCAlpha1"/>
</dbReference>
<dbReference type="FunFam" id="1.20.120.350:FF:000001">
    <property type="entry name" value="Voltage-dependent L-type calcium channel subunit alpha"/>
    <property type="match status" value="1"/>
</dbReference>
<dbReference type="SUPFAM" id="SSF81324">
    <property type="entry name" value="Voltage-gated potassium channels"/>
    <property type="match status" value="4"/>
</dbReference>
<feature type="transmembrane region" description="Helical" evidence="22">
    <location>
        <begin position="68"/>
        <end position="87"/>
    </location>
</feature>
<feature type="transmembrane region" description="Helical" evidence="22">
    <location>
        <begin position="535"/>
        <end position="559"/>
    </location>
</feature>
<evidence type="ECO:0000256" key="3">
    <source>
        <dbReference type="ARBA" id="ARBA00022448"/>
    </source>
</evidence>
<feature type="transmembrane region" description="Helical" evidence="22">
    <location>
        <begin position="225"/>
        <end position="246"/>
    </location>
</feature>
<name>A0A3Q2C7D7_CYPVA</name>
<evidence type="ECO:0000256" key="9">
    <source>
        <dbReference type="ARBA" id="ARBA00022737"/>
    </source>
</evidence>
<evidence type="ECO:0000256" key="18">
    <source>
        <dbReference type="PIRSR" id="PIRSR602077-1"/>
    </source>
</evidence>
<evidence type="ECO:0000256" key="15">
    <source>
        <dbReference type="ARBA" id="ARBA00023157"/>
    </source>
</evidence>
<feature type="glycosylation site" description="N-linked (GlcNAc...) asparagine" evidence="19">
    <location>
        <position position="287"/>
    </location>
</feature>
<keyword evidence="15" id="KW-1015">Disulfide bond</keyword>
<accession>A0A3Q2C7D7</accession>
<feature type="binding site" evidence="18">
    <location>
        <position position="1028"/>
    </location>
    <ligand>
        <name>Ca(2+)</name>
        <dbReference type="ChEBI" id="CHEBI:29108"/>
    </ligand>
</feature>
<feature type="compositionally biased region" description="Basic and acidic residues" evidence="21">
    <location>
        <begin position="2005"/>
        <end position="2014"/>
    </location>
</feature>
<feature type="transmembrane region" description="Helical" evidence="22">
    <location>
        <begin position="702"/>
        <end position="726"/>
    </location>
</feature>
<evidence type="ECO:0000256" key="12">
    <source>
        <dbReference type="ARBA" id="ARBA00022989"/>
    </source>
</evidence>
<feature type="transmembrane region" description="Helical" evidence="22">
    <location>
        <begin position="124"/>
        <end position="144"/>
    </location>
</feature>
<dbReference type="Gene3D" id="1.10.287.70">
    <property type="match status" value="4"/>
</dbReference>
<dbReference type="FunFam" id="1.20.120.350:FF:000062">
    <property type="entry name" value="Voltage-dependent L-type calcium channel subunit alpha"/>
    <property type="match status" value="1"/>
</dbReference>
<feature type="transmembrane region" description="Helical" evidence="22">
    <location>
        <begin position="497"/>
        <end position="515"/>
    </location>
</feature>
<feature type="transmembrane region" description="Helical" evidence="22">
    <location>
        <begin position="931"/>
        <end position="964"/>
    </location>
</feature>
<comment type="catalytic activity">
    <reaction evidence="17">
        <text>Ca(2+)(in) = Ca(2+)(out)</text>
        <dbReference type="Rhea" id="RHEA:29671"/>
        <dbReference type="ChEBI" id="CHEBI:29108"/>
    </reaction>
</comment>
<feature type="transmembrane region" description="Helical" evidence="22">
    <location>
        <begin position="308"/>
        <end position="329"/>
    </location>
</feature>
<dbReference type="Pfam" id="PF16885">
    <property type="entry name" value="CAC1F_C"/>
    <property type="match status" value="1"/>
</dbReference>
<feature type="region of interest" description="Disordered" evidence="21">
    <location>
        <begin position="1"/>
        <end position="39"/>
    </location>
</feature>
<dbReference type="Gene3D" id="6.10.250.2500">
    <property type="match status" value="1"/>
</dbReference>
<feature type="binding site" evidence="18">
    <location>
        <position position="679"/>
    </location>
    <ligand>
        <name>Ca(2+)</name>
        <dbReference type="ChEBI" id="CHEBI:29108"/>
    </ligand>
</feature>
<feature type="region of interest" description="Disordered" evidence="21">
    <location>
        <begin position="443"/>
        <end position="466"/>
    </location>
</feature>
<feature type="transmembrane region" description="Helical" evidence="22">
    <location>
        <begin position="814"/>
        <end position="832"/>
    </location>
</feature>
<dbReference type="InterPro" id="IPR031649">
    <property type="entry name" value="GPHH_dom"/>
</dbReference>
<keyword evidence="13" id="KW-0406">Ion transport</keyword>
<evidence type="ECO:0000256" key="17">
    <source>
        <dbReference type="ARBA" id="ARBA00036634"/>
    </source>
</evidence>
<dbReference type="FunFam" id="1.10.287.70:FF:000009">
    <property type="entry name" value="Voltage-dependent L-type calcium channel subunit alpha"/>
    <property type="match status" value="1"/>
</dbReference>
<evidence type="ECO:0000256" key="11">
    <source>
        <dbReference type="ARBA" id="ARBA00022882"/>
    </source>
</evidence>
<evidence type="ECO:0000256" key="14">
    <source>
        <dbReference type="ARBA" id="ARBA00023136"/>
    </source>
</evidence>
<reference evidence="24" key="2">
    <citation type="submission" date="2025-09" db="UniProtKB">
        <authorList>
            <consortium name="Ensembl"/>
        </authorList>
    </citation>
    <scope>IDENTIFICATION</scope>
</reference>
<dbReference type="Pfam" id="PF08763">
    <property type="entry name" value="Ca_chan_IQ"/>
    <property type="match status" value="1"/>
</dbReference>
<proteinExistence type="inferred from homology"/>
<protein>
    <recommendedName>
        <fullName evidence="20">Voltage-dependent L-type calcium channel subunit alpha</fullName>
    </recommendedName>
</protein>
<dbReference type="GeneTree" id="ENSGT00940000154839"/>
<feature type="binding site" evidence="18">
    <location>
        <position position="322"/>
    </location>
    <ligand>
        <name>Ca(2+)</name>
        <dbReference type="ChEBI" id="CHEBI:29108"/>
    </ligand>
</feature>
<evidence type="ECO:0000256" key="7">
    <source>
        <dbReference type="ARBA" id="ARBA00022692"/>
    </source>
</evidence>
<dbReference type="FunFam" id="1.10.287.70:FF:000021">
    <property type="entry name" value="Voltage-dependent L-type calcium channel subunit alpha"/>
    <property type="match status" value="1"/>
</dbReference>
<evidence type="ECO:0000256" key="6">
    <source>
        <dbReference type="ARBA" id="ARBA00022673"/>
    </source>
</evidence>
<dbReference type="InterPro" id="IPR005446">
    <property type="entry name" value="VDCC_L_a1su"/>
</dbReference>
<evidence type="ECO:0000256" key="10">
    <source>
        <dbReference type="ARBA" id="ARBA00022837"/>
    </source>
</evidence>
<dbReference type="FunFam" id="1.10.238.10:FF:000063">
    <property type="entry name" value="Voltage-dependent N-type calcium channel subunit alpha"/>
    <property type="match status" value="1"/>
</dbReference>
<keyword evidence="6 20" id="KW-0107">Calcium channel</keyword>
<feature type="transmembrane region" description="Helical" evidence="22">
    <location>
        <begin position="624"/>
        <end position="643"/>
    </location>
</feature>
<dbReference type="PANTHER" id="PTHR45628:SF11">
    <property type="entry name" value="VOLTAGE-DEPENDENT L-TYPE CALCIUM CHANNEL SUBUNIT ALPHA-1D"/>
    <property type="match status" value="1"/>
</dbReference>
<feature type="transmembrane region" description="Helical" evidence="22">
    <location>
        <begin position="1125"/>
        <end position="1150"/>
    </location>
</feature>
<comment type="function">
    <text evidence="20">Voltage-sensitive calcium channels (VSCC) mediate the entry of calcium ions into excitable cells and are also involved in a variety of calcium-dependent processes, including muscle contraction, hormone or neurotransmitter release, gene expression, cell motility, cell division and cell death.</text>
</comment>
<keyword evidence="8 18" id="KW-0479">Metal-binding</keyword>
<dbReference type="InterPro" id="IPR050599">
    <property type="entry name" value="VDCC_alpha-1_subunit"/>
</dbReference>
<dbReference type="GO" id="GO:0086007">
    <property type="term" value="F:voltage-gated calcium channel activity involved in cardiac muscle cell action potential"/>
    <property type="evidence" value="ECO:0007669"/>
    <property type="project" value="UniProtKB-ARBA"/>
</dbReference>
<evidence type="ECO:0000256" key="4">
    <source>
        <dbReference type="ARBA" id="ARBA00022553"/>
    </source>
</evidence>
<feature type="transmembrane region" description="Helical" evidence="22">
    <location>
        <begin position="341"/>
        <end position="363"/>
    </location>
</feature>
<dbReference type="InterPro" id="IPR014873">
    <property type="entry name" value="VDCC_a1su_IQ"/>
</dbReference>
<dbReference type="SMART" id="SM01062">
    <property type="entry name" value="Ca_chan_IQ"/>
    <property type="match status" value="1"/>
</dbReference>
<keyword evidence="5 20" id="KW-0109">Calcium transport</keyword>
<dbReference type="GO" id="GO:0008092">
    <property type="term" value="F:cytoskeletal protein binding"/>
    <property type="evidence" value="ECO:0007669"/>
    <property type="project" value="UniProtKB-ARBA"/>
</dbReference>
<feature type="transmembrane region" description="Helical" evidence="22">
    <location>
        <begin position="1263"/>
        <end position="1283"/>
    </location>
</feature>
<reference evidence="24" key="1">
    <citation type="submission" date="2025-08" db="UniProtKB">
        <authorList>
            <consortium name="Ensembl"/>
        </authorList>
    </citation>
    <scope>IDENTIFICATION</scope>
</reference>
<evidence type="ECO:0000256" key="21">
    <source>
        <dbReference type="SAM" id="MobiDB-lite"/>
    </source>
</evidence>
<evidence type="ECO:0000256" key="8">
    <source>
        <dbReference type="ARBA" id="ARBA00022723"/>
    </source>
</evidence>
<evidence type="ECO:0000256" key="19">
    <source>
        <dbReference type="PIRSR" id="PIRSR602077-3"/>
    </source>
</evidence>
<feature type="transmembrane region" description="Helical" evidence="22">
    <location>
        <begin position="1014"/>
        <end position="1035"/>
    </location>
</feature>
<evidence type="ECO:0000313" key="25">
    <source>
        <dbReference type="Proteomes" id="UP000265020"/>
    </source>
</evidence>
<dbReference type="Pfam" id="PF00520">
    <property type="entry name" value="Ion_trans"/>
    <property type="match status" value="4"/>
</dbReference>